<evidence type="ECO:0000313" key="3">
    <source>
        <dbReference type="EMBL" id="KAK9992859.1"/>
    </source>
</evidence>
<evidence type="ECO:0008006" key="5">
    <source>
        <dbReference type="Google" id="ProtNLM"/>
    </source>
</evidence>
<dbReference type="PROSITE" id="PS51375">
    <property type="entry name" value="PPR"/>
    <property type="match status" value="1"/>
</dbReference>
<dbReference type="Proteomes" id="UP001459277">
    <property type="component" value="Unassembled WGS sequence"/>
</dbReference>
<evidence type="ECO:0000313" key="4">
    <source>
        <dbReference type="Proteomes" id="UP001459277"/>
    </source>
</evidence>
<dbReference type="Gene3D" id="1.25.40.10">
    <property type="entry name" value="Tetratricopeptide repeat domain"/>
    <property type="match status" value="1"/>
</dbReference>
<evidence type="ECO:0000256" key="2">
    <source>
        <dbReference type="PROSITE-ProRule" id="PRU00708"/>
    </source>
</evidence>
<dbReference type="InterPro" id="IPR046848">
    <property type="entry name" value="E_motif"/>
</dbReference>
<dbReference type="EMBL" id="JAZDWU010000008">
    <property type="protein sequence ID" value="KAK9992859.1"/>
    <property type="molecule type" value="Genomic_DNA"/>
</dbReference>
<protein>
    <recommendedName>
        <fullName evidence="5">Pentatricopeptide repeat-containing protein</fullName>
    </recommendedName>
</protein>
<dbReference type="GO" id="GO:0003723">
    <property type="term" value="F:RNA binding"/>
    <property type="evidence" value="ECO:0007669"/>
    <property type="project" value="InterPro"/>
</dbReference>
<evidence type="ECO:0000256" key="1">
    <source>
        <dbReference type="ARBA" id="ARBA00022737"/>
    </source>
</evidence>
<gene>
    <name evidence="3" type="ORF">SO802_022562</name>
</gene>
<feature type="repeat" description="PPR" evidence="2">
    <location>
        <begin position="20"/>
        <end position="54"/>
    </location>
</feature>
<proteinExistence type="predicted"/>
<dbReference type="AlphaFoldDB" id="A0AAW2C3T7"/>
<keyword evidence="1" id="KW-0677">Repeat</keyword>
<dbReference type="Pfam" id="PF20431">
    <property type="entry name" value="E_motif"/>
    <property type="match status" value="1"/>
</dbReference>
<keyword evidence="4" id="KW-1185">Reference proteome</keyword>
<reference evidence="3 4" key="1">
    <citation type="submission" date="2024-01" db="EMBL/GenBank/DDBJ databases">
        <title>A telomere-to-telomere, gap-free genome of sweet tea (Lithocarpus litseifolius).</title>
        <authorList>
            <person name="Zhou J."/>
        </authorList>
    </citation>
    <scope>NUCLEOTIDE SEQUENCE [LARGE SCALE GENOMIC DNA]</scope>
    <source>
        <strain evidence="3">Zhou-2022a</strain>
        <tissue evidence="3">Leaf</tissue>
    </source>
</reference>
<dbReference type="InterPro" id="IPR011990">
    <property type="entry name" value="TPR-like_helical_dom_sf"/>
</dbReference>
<dbReference type="InterPro" id="IPR002885">
    <property type="entry name" value="PPR_rpt"/>
</dbReference>
<dbReference type="GO" id="GO:0009451">
    <property type="term" value="P:RNA modification"/>
    <property type="evidence" value="ECO:0007669"/>
    <property type="project" value="InterPro"/>
</dbReference>
<sequence length="174" mass="20230">MSCGDIEAARKVFDVLPQRGIDAWNAMIIAYSRKVYLDEVLNLYHQMILKGVRTDNDNLTFMVALKACTRLLDLKKGEEIWSRAMDCRFELHSLVGSSVLNLHAKARKWDDVASVRKIMKKTRMKKVPGYSVMEVKEKFHAFLMEDKSHYQYESMILLLDKLDHEMRAIGYVPN</sequence>
<dbReference type="NCBIfam" id="TIGR00756">
    <property type="entry name" value="PPR"/>
    <property type="match status" value="1"/>
</dbReference>
<dbReference type="PANTHER" id="PTHR47926">
    <property type="entry name" value="PENTATRICOPEPTIDE REPEAT-CONTAINING PROTEIN"/>
    <property type="match status" value="1"/>
</dbReference>
<comment type="caution">
    <text evidence="3">The sequence shown here is derived from an EMBL/GenBank/DDBJ whole genome shotgun (WGS) entry which is preliminary data.</text>
</comment>
<dbReference type="Pfam" id="PF01535">
    <property type="entry name" value="PPR"/>
    <property type="match status" value="1"/>
</dbReference>
<dbReference type="InterPro" id="IPR046960">
    <property type="entry name" value="PPR_At4g14850-like_plant"/>
</dbReference>
<accession>A0AAW2C3T7</accession>
<name>A0AAW2C3T7_9ROSI</name>
<organism evidence="3 4">
    <name type="scientific">Lithocarpus litseifolius</name>
    <dbReference type="NCBI Taxonomy" id="425828"/>
    <lineage>
        <taxon>Eukaryota</taxon>
        <taxon>Viridiplantae</taxon>
        <taxon>Streptophyta</taxon>
        <taxon>Embryophyta</taxon>
        <taxon>Tracheophyta</taxon>
        <taxon>Spermatophyta</taxon>
        <taxon>Magnoliopsida</taxon>
        <taxon>eudicotyledons</taxon>
        <taxon>Gunneridae</taxon>
        <taxon>Pentapetalae</taxon>
        <taxon>rosids</taxon>
        <taxon>fabids</taxon>
        <taxon>Fagales</taxon>
        <taxon>Fagaceae</taxon>
        <taxon>Lithocarpus</taxon>
    </lineage>
</organism>